<feature type="non-terminal residue" evidence="12">
    <location>
        <position position="1"/>
    </location>
</feature>
<evidence type="ECO:0000256" key="10">
    <source>
        <dbReference type="SAM" id="MobiDB-lite"/>
    </source>
</evidence>
<reference evidence="12 13" key="1">
    <citation type="journal article" date="2021" name="Cell">
        <title>Tracing the genetic footprints of vertebrate landing in non-teleost ray-finned fishes.</title>
        <authorList>
            <person name="Bi X."/>
            <person name="Wang K."/>
            <person name="Yang L."/>
            <person name="Pan H."/>
            <person name="Jiang H."/>
            <person name="Wei Q."/>
            <person name="Fang M."/>
            <person name="Yu H."/>
            <person name="Zhu C."/>
            <person name="Cai Y."/>
            <person name="He Y."/>
            <person name="Gan X."/>
            <person name="Zeng H."/>
            <person name="Yu D."/>
            <person name="Zhu Y."/>
            <person name="Jiang H."/>
            <person name="Qiu Q."/>
            <person name="Yang H."/>
            <person name="Zhang Y.E."/>
            <person name="Wang W."/>
            <person name="Zhu M."/>
            <person name="He S."/>
            <person name="Zhang G."/>
        </authorList>
    </citation>
    <scope>NUCLEOTIDE SEQUENCE [LARGE SCALE GENOMIC DNA]</scope>
    <source>
        <strain evidence="12">Bchr_013</strain>
    </source>
</reference>
<dbReference type="InterPro" id="IPR001875">
    <property type="entry name" value="DED_dom"/>
</dbReference>
<evidence type="ECO:0000256" key="9">
    <source>
        <dbReference type="SAM" id="Coils"/>
    </source>
</evidence>
<dbReference type="SUPFAM" id="SSF47986">
    <property type="entry name" value="DEATH domain"/>
    <property type="match status" value="1"/>
</dbReference>
<evidence type="ECO:0000256" key="5">
    <source>
        <dbReference type="ARBA" id="ARBA00022553"/>
    </source>
</evidence>
<dbReference type="Pfam" id="PF01335">
    <property type="entry name" value="DED"/>
    <property type="match status" value="1"/>
</dbReference>
<dbReference type="PROSITE" id="PS50168">
    <property type="entry name" value="DED"/>
    <property type="match status" value="1"/>
</dbReference>
<dbReference type="Proteomes" id="UP000886611">
    <property type="component" value="Unassembled WGS sequence"/>
</dbReference>
<evidence type="ECO:0000256" key="7">
    <source>
        <dbReference type="ARBA" id="ARBA00022703"/>
    </source>
</evidence>
<dbReference type="CDD" id="cd08338">
    <property type="entry name" value="DED_PEA15"/>
    <property type="match status" value="1"/>
</dbReference>
<comment type="subcellular location">
    <subcellularLocation>
        <location evidence="1">Cytoplasm</location>
    </subcellularLocation>
</comment>
<keyword evidence="5" id="KW-0597">Phosphoprotein</keyword>
<dbReference type="AlphaFoldDB" id="A0A8X7WZF0"/>
<dbReference type="GO" id="GO:0006915">
    <property type="term" value="P:apoptotic process"/>
    <property type="evidence" value="ECO:0007669"/>
    <property type="project" value="UniProtKB-KW"/>
</dbReference>
<proteinExistence type="predicted"/>
<evidence type="ECO:0000256" key="6">
    <source>
        <dbReference type="ARBA" id="ARBA00022597"/>
    </source>
</evidence>
<feature type="non-terminal residue" evidence="12">
    <location>
        <position position="548"/>
    </location>
</feature>
<evidence type="ECO:0000256" key="8">
    <source>
        <dbReference type="ARBA" id="ARBA00033278"/>
    </source>
</evidence>
<dbReference type="EMBL" id="JAATIS010008546">
    <property type="protein sequence ID" value="KAG2457727.1"/>
    <property type="molecule type" value="Genomic_DNA"/>
</dbReference>
<keyword evidence="13" id="KW-1185">Reference proteome</keyword>
<gene>
    <name evidence="12" type="primary">Pea15</name>
    <name evidence="12" type="ORF">GTO96_0012187</name>
</gene>
<name>A0A8X7WZF0_POLSE</name>
<organism evidence="12 13">
    <name type="scientific">Polypterus senegalus</name>
    <name type="common">Senegal bichir</name>
    <dbReference type="NCBI Taxonomy" id="55291"/>
    <lineage>
        <taxon>Eukaryota</taxon>
        <taxon>Metazoa</taxon>
        <taxon>Chordata</taxon>
        <taxon>Craniata</taxon>
        <taxon>Vertebrata</taxon>
        <taxon>Euteleostomi</taxon>
        <taxon>Actinopterygii</taxon>
        <taxon>Polypteriformes</taxon>
        <taxon>Polypteridae</taxon>
        <taxon>Polypterus</taxon>
    </lineage>
</organism>
<comment type="caution">
    <text evidence="12">The sequence shown here is derived from an EMBL/GenBank/DDBJ whole genome shotgun (WGS) entry which is preliminary data.</text>
</comment>
<feature type="region of interest" description="Disordered" evidence="10">
    <location>
        <begin position="1"/>
        <end position="33"/>
    </location>
</feature>
<evidence type="ECO:0000256" key="1">
    <source>
        <dbReference type="ARBA" id="ARBA00004496"/>
    </source>
</evidence>
<feature type="domain" description="DED" evidence="11">
    <location>
        <begin position="96"/>
        <end position="174"/>
    </location>
</feature>
<feature type="compositionally biased region" description="Basic and acidic residues" evidence="10">
    <location>
        <begin position="7"/>
        <end position="24"/>
    </location>
</feature>
<feature type="coiled-coil region" evidence="9">
    <location>
        <begin position="281"/>
        <end position="419"/>
    </location>
</feature>
<dbReference type="GO" id="GO:0042981">
    <property type="term" value="P:regulation of apoptotic process"/>
    <property type="evidence" value="ECO:0007669"/>
    <property type="project" value="InterPro"/>
</dbReference>
<dbReference type="GO" id="GO:0005737">
    <property type="term" value="C:cytoplasm"/>
    <property type="evidence" value="ECO:0007669"/>
    <property type="project" value="UniProtKB-SubCell"/>
</dbReference>
<dbReference type="Gene3D" id="1.10.533.10">
    <property type="entry name" value="Death Domain, Fas"/>
    <property type="match status" value="1"/>
</dbReference>
<sequence length="548" mass="62085">MHGTVHSRPDQKERQKAGKDRLEADLVASADSKAEEQKRSMFEQSVVKQIKIVKWLEENTAGTRAWLMKVGGCWYRSGGFCHQVYCQVTAMSIMSEYSSLLTDLSGNITNEDLEQLKSACKEDIPEDQGESITSSAEWFSYLEKNNKLSQDNLSYIEHIFEISRRPDLLTRVVEYRTTVLKISEDDEIDTKLTRIPSAKKYKETDLEQTGESPDFSGPRSAASSPVESKNGSKHASDAGHNSLPIPEDHLKLEKALHSALSSTPRKPGTSAVIEHAASSTVHESRNDLSKLKVMIAELKQEIKKDIKKEVNGINGMLKTSEKLRQELQELRQDNKDSEKRVYNCFEVAFKGMLEKIEEHIQENASELRALANQLKDVKQTFTTPIETAENLASTADGKATAANSECKKLRDRLAALEDGCRRNNIRIEDLPEDRESPIPVKFVAELFFKIIGEDFKSDTKIAVAYCMQGSNTSKHRTFIVRFEKLQSKLNVMSLLRQKLGIIFENNLIRMFPDFSPSTATKFASFYNIKQRIRKADIRYSLLYPAKLK</sequence>
<dbReference type="InterPro" id="IPR029546">
    <property type="entry name" value="PEA15_DED"/>
</dbReference>
<feature type="region of interest" description="Disordered" evidence="10">
    <location>
        <begin position="199"/>
        <end position="245"/>
    </location>
</feature>
<keyword evidence="6" id="KW-0762">Sugar transport</keyword>
<dbReference type="PANTHER" id="PTHR48169:SF1">
    <property type="entry name" value="ASTROCYTIC PHOSPHOPROTEIN PEA-15"/>
    <property type="match status" value="1"/>
</dbReference>
<dbReference type="PANTHER" id="PTHR48169">
    <property type="entry name" value="DED DOMAIN-CONTAINING PROTEIN"/>
    <property type="match status" value="1"/>
</dbReference>
<evidence type="ECO:0000313" key="12">
    <source>
        <dbReference type="EMBL" id="KAG2457727.1"/>
    </source>
</evidence>
<evidence type="ECO:0000256" key="3">
    <source>
        <dbReference type="ARBA" id="ARBA00022448"/>
    </source>
</evidence>
<evidence type="ECO:0000256" key="4">
    <source>
        <dbReference type="ARBA" id="ARBA00022490"/>
    </source>
</evidence>
<dbReference type="Gene3D" id="3.30.70.1820">
    <property type="entry name" value="L1 transposable element, RRM domain"/>
    <property type="match status" value="1"/>
</dbReference>
<keyword evidence="9" id="KW-0175">Coiled coil</keyword>
<protein>
    <recommendedName>
        <fullName evidence="2">Astrocytic phosphoprotein PEA-15</fullName>
    </recommendedName>
    <alternativeName>
        <fullName evidence="8">15 kDa phosphoprotein enriched in astrocytes</fullName>
    </alternativeName>
</protein>
<keyword evidence="7" id="KW-0053">Apoptosis</keyword>
<dbReference type="SMART" id="SM00031">
    <property type="entry name" value="DED"/>
    <property type="match status" value="1"/>
</dbReference>
<dbReference type="InterPro" id="IPR011029">
    <property type="entry name" value="DEATH-like_dom_sf"/>
</dbReference>
<evidence type="ECO:0000313" key="13">
    <source>
        <dbReference type="Proteomes" id="UP000886611"/>
    </source>
</evidence>
<keyword evidence="4" id="KW-0963">Cytoplasm</keyword>
<accession>A0A8X7WZF0</accession>
<keyword evidence="3" id="KW-0813">Transport</keyword>
<dbReference type="GO" id="GO:0000165">
    <property type="term" value="P:MAPK cascade"/>
    <property type="evidence" value="ECO:0007669"/>
    <property type="project" value="InterPro"/>
</dbReference>
<evidence type="ECO:0000256" key="2">
    <source>
        <dbReference type="ARBA" id="ARBA00015367"/>
    </source>
</evidence>
<evidence type="ECO:0000259" key="11">
    <source>
        <dbReference type="PROSITE" id="PS50168"/>
    </source>
</evidence>